<comment type="caution">
    <text evidence="2">The sequence shown here is derived from an EMBL/GenBank/DDBJ whole genome shotgun (WGS) entry which is preliminary data.</text>
</comment>
<name>A0A256EZQ1_9HYPH</name>
<evidence type="ECO:0000313" key="3">
    <source>
        <dbReference type="Proteomes" id="UP000216345"/>
    </source>
</evidence>
<feature type="binding site" evidence="1">
    <location>
        <position position="201"/>
    </location>
    <ligand>
        <name>Mg(2+)</name>
        <dbReference type="ChEBI" id="CHEBI:18420"/>
        <label>1</label>
    </ligand>
</feature>
<feature type="binding site" evidence="1">
    <location>
        <position position="409"/>
    </location>
    <ligand>
        <name>Mg(2+)</name>
        <dbReference type="ChEBI" id="CHEBI:18420"/>
        <label>1</label>
    </ligand>
</feature>
<dbReference type="OrthoDB" id="9761704at2"/>
<dbReference type="EMBL" id="NNRK01000035">
    <property type="protein sequence ID" value="OYR08065.1"/>
    <property type="molecule type" value="Genomic_DNA"/>
</dbReference>
<dbReference type="Gene3D" id="1.10.4080.10">
    <property type="entry name" value="ADP-ribosylation/Crystallin J1"/>
    <property type="match status" value="1"/>
</dbReference>
<reference evidence="2 3" key="1">
    <citation type="submission" date="2017-07" db="EMBL/GenBank/DDBJ databases">
        <title>Phylogenetic study on the rhizospheric bacterium Ochrobactrum sp. A44.</title>
        <authorList>
            <person name="Krzyzanowska D.M."/>
            <person name="Ossowicki A."/>
            <person name="Rajewska M."/>
            <person name="Maciag T."/>
            <person name="Kaczynski Z."/>
            <person name="Czerwicka M."/>
            <person name="Jafra S."/>
        </authorList>
    </citation>
    <scope>NUCLEOTIDE SEQUENCE [LARGE SCALE GENOMIC DNA]</scope>
    <source>
        <strain evidence="2 3">PR17</strain>
    </source>
</reference>
<dbReference type="GO" id="GO:0016787">
    <property type="term" value="F:hydrolase activity"/>
    <property type="evidence" value="ECO:0007669"/>
    <property type="project" value="UniProtKB-KW"/>
</dbReference>
<organism evidence="2 3">
    <name type="scientific">Brucella rhizosphaerae</name>
    <dbReference type="NCBI Taxonomy" id="571254"/>
    <lineage>
        <taxon>Bacteria</taxon>
        <taxon>Pseudomonadati</taxon>
        <taxon>Pseudomonadota</taxon>
        <taxon>Alphaproteobacteria</taxon>
        <taxon>Hyphomicrobiales</taxon>
        <taxon>Brucellaceae</taxon>
        <taxon>Brucella/Ochrobactrum group</taxon>
        <taxon>Brucella</taxon>
    </lineage>
</organism>
<keyword evidence="2" id="KW-0378">Hydrolase</keyword>
<dbReference type="InterPro" id="IPR036705">
    <property type="entry name" value="Ribosyl_crysJ1_sf"/>
</dbReference>
<protein>
    <submittedName>
        <fullName evidence="2">ADP-ribosylglycohydrolase family protein</fullName>
    </submittedName>
</protein>
<evidence type="ECO:0000256" key="1">
    <source>
        <dbReference type="PIRSR" id="PIRSR605502-1"/>
    </source>
</evidence>
<proteinExistence type="predicted"/>
<dbReference type="Pfam" id="PF03747">
    <property type="entry name" value="ADP_ribosyl_GH"/>
    <property type="match status" value="1"/>
</dbReference>
<accession>A0A256EZQ1</accession>
<sequence length="468" mass="51368">MHKNEKTMKAWELTRDLLRDTKPVVRTAEEQTWDASAVMKAQDDLMAMFWKSNVPGSAAPECLMAGALQSLENKGYVLAPYAELLRDGLAALGKGDFETLYRIDMRLRVLMRAAKPDPNHPSQKTVRYASWEAFDATVDWPEDVAYNLGSDDFHERTAAAWMAQLVGAAAGTALEGYTAENIAEVFGPIRDYVREPNTYNDDITFEIAFLEAFGDKGFAVTSADIAERWTSLIPLGWSAEAIALSNMRRGLTAPETGTSDNPFDEWIGAQMRGTICGMVVPGRARESARLAWMDAEISHAGNGILGEVFNAVMAARAFAVSDTLELLVTTAALFSTDTEYGAVLAFALDACRVAGNWQDAWAKCDAEYAEYNWIHVTPNAAAQVVALWFGEGDFDRTLEIVCGIGHDVDCNAAQILSMIAIQHGPDIIAERWSKPLLADDIVTYMRRPAKISFKALVDQTVDAARNAL</sequence>
<keyword evidence="1" id="KW-0460">Magnesium</keyword>
<feature type="binding site" evidence="1">
    <location>
        <position position="202"/>
    </location>
    <ligand>
        <name>Mg(2+)</name>
        <dbReference type="ChEBI" id="CHEBI:18420"/>
        <label>1</label>
    </ligand>
</feature>
<dbReference type="SUPFAM" id="SSF101478">
    <property type="entry name" value="ADP-ribosylglycohydrolase"/>
    <property type="match status" value="1"/>
</dbReference>
<gene>
    <name evidence="2" type="ORF">CEV32_2776</name>
</gene>
<feature type="binding site" evidence="1">
    <location>
        <position position="407"/>
    </location>
    <ligand>
        <name>Mg(2+)</name>
        <dbReference type="ChEBI" id="CHEBI:18420"/>
        <label>1</label>
    </ligand>
</feature>
<dbReference type="eggNOG" id="COG1397">
    <property type="taxonomic scope" value="Bacteria"/>
</dbReference>
<dbReference type="InterPro" id="IPR005502">
    <property type="entry name" value="Ribosyl_crysJ1"/>
</dbReference>
<keyword evidence="1" id="KW-0479">Metal-binding</keyword>
<comment type="cofactor">
    <cofactor evidence="1">
        <name>Mg(2+)</name>
        <dbReference type="ChEBI" id="CHEBI:18420"/>
    </cofactor>
    <text evidence="1">Binds 2 magnesium ions per subunit.</text>
</comment>
<keyword evidence="3" id="KW-1185">Reference proteome</keyword>
<dbReference type="AlphaFoldDB" id="A0A256EZQ1"/>
<dbReference type="Proteomes" id="UP000216345">
    <property type="component" value="Unassembled WGS sequence"/>
</dbReference>
<evidence type="ECO:0000313" key="2">
    <source>
        <dbReference type="EMBL" id="OYR08065.1"/>
    </source>
</evidence>